<dbReference type="RefSeq" id="WP_092236356.1">
    <property type="nucleotide sequence ID" value="NZ_FNLL01000010.1"/>
</dbReference>
<reference evidence="4" key="1">
    <citation type="submission" date="2016-10" db="EMBL/GenBank/DDBJ databases">
        <authorList>
            <person name="Varghese N."/>
            <person name="Submissions S."/>
        </authorList>
    </citation>
    <scope>NUCLEOTIDE SEQUENCE [LARGE SCALE GENOMIC DNA]</scope>
    <source>
        <strain evidence="4">DSM 3384</strain>
    </source>
</reference>
<evidence type="ECO:0000256" key="2">
    <source>
        <dbReference type="SAM" id="Phobius"/>
    </source>
</evidence>
<proteinExistence type="predicted"/>
<feature type="coiled-coil region" evidence="1">
    <location>
        <begin position="339"/>
        <end position="366"/>
    </location>
</feature>
<evidence type="ECO:0000313" key="3">
    <source>
        <dbReference type="EMBL" id="SDU49923.1"/>
    </source>
</evidence>
<keyword evidence="4" id="KW-1185">Reference proteome</keyword>
<accession>A0A1H2J0I9</accession>
<keyword evidence="2" id="KW-0812">Transmembrane</keyword>
<keyword evidence="1" id="KW-0175">Coiled coil</keyword>
<dbReference type="EMBL" id="FNLL01000010">
    <property type="protein sequence ID" value="SDU49923.1"/>
    <property type="molecule type" value="Genomic_DNA"/>
</dbReference>
<name>A0A1H2J0I9_9BACT</name>
<sequence length="474" mass="53792">MKKKYLSVSRQQDRLSGIIIEKKKGGYFAGEPIDLSSREALGSTCRSIDEIHINDSFLSATYVWNNFPKVPSKHLSNLLYQDALEKFESQADPNIAFKIEAEAPAGDGNQQAISYIAVEDAKILEIWNLFKDHTKKIKSITSLPASLASTVAASESPNATYIVTWIGDKESVIVIAALNGSVKMARNFPFGIKEADLDSPETLQAFSQRIDKELNRTVNFFKQNFRESEPKNVYIFGNPDIERIFRTNPLTVPGADYFFQLTSSLINNYTPDREAELFHVFSSLFSDKHFNFLPKSISARKKDKKIYYPVYAVIFTTCVVLAIWSFQLQGQIDQEKTKVTEKYNVALNLQKNVEELENKVNRLKPLRGWKTFYDQTFKNKVAWDKILSDLGRQTPSNIVLDSLLMVPDAQNNWKGNVSGQIQAPSWEIGLEELRVFGANIDTSPYFAVNSVNYMPQTLDAKTKFFTFQMVLGLK</sequence>
<evidence type="ECO:0008006" key="5">
    <source>
        <dbReference type="Google" id="ProtNLM"/>
    </source>
</evidence>
<dbReference type="AlphaFoldDB" id="A0A1H2J0I9"/>
<evidence type="ECO:0000313" key="4">
    <source>
        <dbReference type="Proteomes" id="UP000199608"/>
    </source>
</evidence>
<protein>
    <recommendedName>
        <fullName evidence="5">Fimbrial assembly protein (PilN)</fullName>
    </recommendedName>
</protein>
<evidence type="ECO:0000256" key="1">
    <source>
        <dbReference type="SAM" id="Coils"/>
    </source>
</evidence>
<dbReference type="Proteomes" id="UP000199608">
    <property type="component" value="Unassembled WGS sequence"/>
</dbReference>
<keyword evidence="2" id="KW-0472">Membrane</keyword>
<feature type="transmembrane region" description="Helical" evidence="2">
    <location>
        <begin position="306"/>
        <end position="326"/>
    </location>
</feature>
<gene>
    <name evidence="3" type="ORF">SAMN04487931_11064</name>
</gene>
<organism evidence="3 4">
    <name type="scientific">Desulfobacula phenolica</name>
    <dbReference type="NCBI Taxonomy" id="90732"/>
    <lineage>
        <taxon>Bacteria</taxon>
        <taxon>Pseudomonadati</taxon>
        <taxon>Thermodesulfobacteriota</taxon>
        <taxon>Desulfobacteria</taxon>
        <taxon>Desulfobacterales</taxon>
        <taxon>Desulfobacteraceae</taxon>
        <taxon>Desulfobacula</taxon>
    </lineage>
</organism>
<keyword evidence="2" id="KW-1133">Transmembrane helix</keyword>